<dbReference type="InterPro" id="IPR051137">
    <property type="entry name" value="PP4R3-like"/>
</dbReference>
<dbReference type="OrthoDB" id="313529at2759"/>
<evidence type="ECO:0000256" key="2">
    <source>
        <dbReference type="ARBA" id="ARBA00023242"/>
    </source>
</evidence>
<dbReference type="InterPro" id="IPR006887">
    <property type="entry name" value="P4R3-like_central_dom"/>
</dbReference>
<name>A0A8S1U5G3_9CILI</name>
<evidence type="ECO:0000313" key="5">
    <source>
        <dbReference type="Proteomes" id="UP000689195"/>
    </source>
</evidence>
<evidence type="ECO:0000313" key="4">
    <source>
        <dbReference type="EMBL" id="CAD8157886.1"/>
    </source>
</evidence>
<comment type="caution">
    <text evidence="4">The sequence shown here is derived from an EMBL/GenBank/DDBJ whole genome shotgun (WGS) entry which is preliminary data.</text>
</comment>
<keyword evidence="5" id="KW-1185">Reference proteome</keyword>
<keyword evidence="2" id="KW-0539">Nucleus</keyword>
<dbReference type="PANTHER" id="PTHR23318:SF0">
    <property type="entry name" value="SERINE_THREONINE-PROTEIN PHOSPHATASE 4 REGULATORY SUBUNIT 3"/>
    <property type="match status" value="1"/>
</dbReference>
<dbReference type="AlphaFoldDB" id="A0A8S1U5G3"/>
<proteinExistence type="predicted"/>
<dbReference type="PANTHER" id="PTHR23318">
    <property type="entry name" value="ATP SYNTHASE GAMMA-RELATED"/>
    <property type="match status" value="1"/>
</dbReference>
<feature type="domain" description="Serine/threonine-protein phosphatase 4 regulatory subunit 3-like central" evidence="3">
    <location>
        <begin position="116"/>
        <end position="592"/>
    </location>
</feature>
<evidence type="ECO:0000259" key="3">
    <source>
        <dbReference type="Pfam" id="PF04802"/>
    </source>
</evidence>
<accession>A0A8S1U5G3</accession>
<organism evidence="4 5">
    <name type="scientific">Paramecium pentaurelia</name>
    <dbReference type="NCBI Taxonomy" id="43138"/>
    <lineage>
        <taxon>Eukaryota</taxon>
        <taxon>Sar</taxon>
        <taxon>Alveolata</taxon>
        <taxon>Ciliophora</taxon>
        <taxon>Intramacronucleata</taxon>
        <taxon>Oligohymenophorea</taxon>
        <taxon>Peniculida</taxon>
        <taxon>Parameciidae</taxon>
        <taxon>Paramecium</taxon>
    </lineage>
</organism>
<dbReference type="Proteomes" id="UP000689195">
    <property type="component" value="Unassembled WGS sequence"/>
</dbReference>
<evidence type="ECO:0000256" key="1">
    <source>
        <dbReference type="ARBA" id="ARBA00004123"/>
    </source>
</evidence>
<gene>
    <name evidence="4" type="ORF">PPENT_87.1.T0310051</name>
</gene>
<comment type="subcellular location">
    <subcellularLocation>
        <location evidence="1">Nucleus</location>
    </subcellularLocation>
</comment>
<reference evidence="4" key="1">
    <citation type="submission" date="2021-01" db="EMBL/GenBank/DDBJ databases">
        <authorList>
            <consortium name="Genoscope - CEA"/>
            <person name="William W."/>
        </authorList>
    </citation>
    <scope>NUCLEOTIDE SEQUENCE</scope>
</reference>
<protein>
    <recommendedName>
        <fullName evidence="3">Serine/threonine-protein phosphatase 4 regulatory subunit 3-like central domain-containing protein</fullName>
    </recommendedName>
</protein>
<dbReference type="Pfam" id="PF04802">
    <property type="entry name" value="PP4R3"/>
    <property type="match status" value="1"/>
</dbReference>
<dbReference type="GO" id="GO:0030289">
    <property type="term" value="C:protein phosphatase 4 complex"/>
    <property type="evidence" value="ECO:0007669"/>
    <property type="project" value="TreeGrafter"/>
</dbReference>
<dbReference type="GO" id="GO:0072542">
    <property type="term" value="F:protein phosphatase activator activity"/>
    <property type="evidence" value="ECO:0007669"/>
    <property type="project" value="TreeGrafter"/>
</dbReference>
<dbReference type="EMBL" id="CAJJDO010000031">
    <property type="protein sequence ID" value="CAD8157886.1"/>
    <property type="molecule type" value="Genomic_DNA"/>
</dbReference>
<dbReference type="GO" id="GO:0005654">
    <property type="term" value="C:nucleoplasm"/>
    <property type="evidence" value="ECO:0007669"/>
    <property type="project" value="TreeGrafter"/>
</dbReference>
<sequence length="663" mass="79172">MKQNSEIHLCKLHQFVYDKWNWVNTGYIHFNSKNELLLLEKDTNIEVFAISVKQDYDFFFDGEEGIQFQFNEYYGFSFQSKEGAQIVWIRIQNILNEEDNNSIFLTPVNENTLPVILETMNKLVQSGTQTKYMLSNYLLNKKDYFEILNSLFNKLEKERNQILLKIMCSIIKNIVSVSENELLQIILNDQNYLFIFGALEYDEEMKKKHFTPHRQFLQNNVQFLQVVQIKSKERLKIIHFIYRLQYLRDCGLAYYIDESQQMFIKIVLNCYVELFKYIQNSKEFLVDLIEQLRNFNFLALRFLNEICSVFKEFQDINKALIYQKLGELGLYEIIEDYIIDSLQGFQKQKTKFQNLKIKIEDDIFIKTSTMILELVITCLQHYPYNFKQYIISEDQQVLKYPLFNLIVDHAFENDLYLEILKLLINNTQDKQNETLDCFLSFFYPKISQQISHQSKIEQKIQFVEISLGLSRNFKISVKEVLILNQITLKIGYILQEKNKILQMKCLQFFKILILQRDDDINKEIIMALPNLISPLLQYRGIRKNLIFSQFMEIIKIIYEGGNQNIIISIEQQLKLWENHSNYQKVHEIFKLIKCNCMKQEFCNKSVDSKSQQQKNDYNVIDNEIDLFKSVQDHSSNLTNQTQKRLVEYDNEDIEIISKKNKLD</sequence>